<feature type="transmembrane region" description="Helical" evidence="2">
    <location>
        <begin position="417"/>
        <end position="438"/>
    </location>
</feature>
<dbReference type="EMBL" id="JAZGQO010000008">
    <property type="protein sequence ID" value="KAK6178818.1"/>
    <property type="molecule type" value="Genomic_DNA"/>
</dbReference>
<protein>
    <recommendedName>
        <fullName evidence="3">GRAM domain-containing protein</fullName>
    </recommendedName>
</protein>
<dbReference type="InterPro" id="IPR011993">
    <property type="entry name" value="PH-like_dom_sf"/>
</dbReference>
<dbReference type="Pfam" id="PF02893">
    <property type="entry name" value="GRAM"/>
    <property type="match status" value="1"/>
</dbReference>
<comment type="caution">
    <text evidence="4">The sequence shown here is derived from an EMBL/GenBank/DDBJ whole genome shotgun (WGS) entry which is preliminary data.</text>
</comment>
<feature type="domain" description="GRAM" evidence="3">
    <location>
        <begin position="192"/>
        <end position="259"/>
    </location>
</feature>
<keyword evidence="2" id="KW-0472">Membrane</keyword>
<dbReference type="Proteomes" id="UP001347796">
    <property type="component" value="Unassembled WGS sequence"/>
</dbReference>
<proteinExistence type="predicted"/>
<dbReference type="Gene3D" id="2.30.29.30">
    <property type="entry name" value="Pleckstrin-homology domain (PH domain)/Phosphotyrosine-binding domain (PTB)"/>
    <property type="match status" value="1"/>
</dbReference>
<keyword evidence="5" id="KW-1185">Reference proteome</keyword>
<dbReference type="CDD" id="cd13220">
    <property type="entry name" value="PH-GRAM_GRAMDC"/>
    <property type="match status" value="1"/>
</dbReference>
<evidence type="ECO:0000256" key="1">
    <source>
        <dbReference type="SAM" id="MobiDB-lite"/>
    </source>
</evidence>
<sequence length="520" mass="58779">MPKQEIIASGSDIKENKNQNSPNLGTKAPSVRFKAKELLRAIGIYSATRQTDANNITDKTFKNVNKPIQTTRPVAVKKVNWRDDDNMRLRRVNSERFTHRIKPENVPENIPQPRKSLPTLSTISTSSGDKSPVVGEKNGFLNPNPNQVITTSLSAKADDDIQTTPSPTMISKKSNGNGIDYLYPPVSKSRNEQFHKLFRSVPDDEFPIDYFSCAFKGDILLQGYLYISPNWICFYSKIKGRGRQLEIPFTDVICMTREKTALVFPNAIGIQTADSKIVFVSFMSRDSTYRLLENLWKLSQSSGDVKSKSSSLKRKIEFESSVQRALIESSSIEDTTSDSDINVLFDTCKCVNIENCSIEKRDKSCVICKSKNSMDQPPSKLARVPFLYMIKCFDRHELTNAFGNFKVKLQKIPRTNLLLAICSILVFFLLVSAVGLTYKVLVIQAKIDLEQSWKPHYKQRFRDHMMAEAFNVEMESHASTIKHLHSVIKANIQLLEEVHDSLKSLQSGVGKNTCNVKECP</sequence>
<keyword evidence="2" id="KW-1133">Transmembrane helix</keyword>
<keyword evidence="2" id="KW-0812">Transmembrane</keyword>
<dbReference type="GO" id="GO:0032934">
    <property type="term" value="F:sterol binding"/>
    <property type="evidence" value="ECO:0007669"/>
    <property type="project" value="TreeGrafter"/>
</dbReference>
<dbReference type="PANTHER" id="PTHR23319:SF4">
    <property type="entry name" value="GRAM DOMAIN CONTAINING 1B, ISOFORM E"/>
    <property type="match status" value="1"/>
</dbReference>
<dbReference type="GO" id="GO:0005789">
    <property type="term" value="C:endoplasmic reticulum membrane"/>
    <property type="evidence" value="ECO:0007669"/>
    <property type="project" value="TreeGrafter"/>
</dbReference>
<gene>
    <name evidence="4" type="ORF">SNE40_011316</name>
</gene>
<feature type="region of interest" description="Disordered" evidence="1">
    <location>
        <begin position="121"/>
        <end position="145"/>
    </location>
</feature>
<dbReference type="SMART" id="SM00568">
    <property type="entry name" value="GRAM"/>
    <property type="match status" value="1"/>
</dbReference>
<feature type="region of interest" description="Disordered" evidence="1">
    <location>
        <begin position="1"/>
        <end position="28"/>
    </location>
</feature>
<dbReference type="GO" id="GO:0120015">
    <property type="term" value="F:sterol transfer activity"/>
    <property type="evidence" value="ECO:0007669"/>
    <property type="project" value="TreeGrafter"/>
</dbReference>
<organism evidence="4 5">
    <name type="scientific">Patella caerulea</name>
    <name type="common">Rayed Mediterranean limpet</name>
    <dbReference type="NCBI Taxonomy" id="87958"/>
    <lineage>
        <taxon>Eukaryota</taxon>
        <taxon>Metazoa</taxon>
        <taxon>Spiralia</taxon>
        <taxon>Lophotrochozoa</taxon>
        <taxon>Mollusca</taxon>
        <taxon>Gastropoda</taxon>
        <taxon>Patellogastropoda</taxon>
        <taxon>Patelloidea</taxon>
        <taxon>Patellidae</taxon>
        <taxon>Patella</taxon>
    </lineage>
</organism>
<dbReference type="InterPro" id="IPR004182">
    <property type="entry name" value="GRAM"/>
</dbReference>
<evidence type="ECO:0000259" key="3">
    <source>
        <dbReference type="SMART" id="SM00568"/>
    </source>
</evidence>
<dbReference type="InterPro" id="IPR051482">
    <property type="entry name" value="Cholesterol_transport"/>
</dbReference>
<dbReference type="PANTHER" id="PTHR23319">
    <property type="entry name" value="GRAM DOMAIN CONTAINING 1B, ISOFORM E"/>
    <property type="match status" value="1"/>
</dbReference>
<evidence type="ECO:0000313" key="5">
    <source>
        <dbReference type="Proteomes" id="UP001347796"/>
    </source>
</evidence>
<name>A0AAN8JMV4_PATCE</name>
<dbReference type="GO" id="GO:0140268">
    <property type="term" value="C:endoplasmic reticulum-plasma membrane contact site"/>
    <property type="evidence" value="ECO:0007669"/>
    <property type="project" value="TreeGrafter"/>
</dbReference>
<dbReference type="GO" id="GO:0032366">
    <property type="term" value="P:intracellular sterol transport"/>
    <property type="evidence" value="ECO:0007669"/>
    <property type="project" value="TreeGrafter"/>
</dbReference>
<dbReference type="AlphaFoldDB" id="A0AAN8JMV4"/>
<dbReference type="GO" id="GO:0005886">
    <property type="term" value="C:plasma membrane"/>
    <property type="evidence" value="ECO:0007669"/>
    <property type="project" value="TreeGrafter"/>
</dbReference>
<accession>A0AAN8JMV4</accession>
<reference evidence="4 5" key="1">
    <citation type="submission" date="2024-01" db="EMBL/GenBank/DDBJ databases">
        <title>The genome of the rayed Mediterranean limpet Patella caerulea (Linnaeus, 1758).</title>
        <authorList>
            <person name="Anh-Thu Weber A."/>
            <person name="Halstead-Nussloch G."/>
        </authorList>
    </citation>
    <scope>NUCLEOTIDE SEQUENCE [LARGE SCALE GENOMIC DNA]</scope>
    <source>
        <strain evidence="4">AATW-2023a</strain>
        <tissue evidence="4">Whole specimen</tissue>
    </source>
</reference>
<evidence type="ECO:0000313" key="4">
    <source>
        <dbReference type="EMBL" id="KAK6178818.1"/>
    </source>
</evidence>
<evidence type="ECO:0000256" key="2">
    <source>
        <dbReference type="SAM" id="Phobius"/>
    </source>
</evidence>